<dbReference type="PROSITE" id="PS51005">
    <property type="entry name" value="NAC"/>
    <property type="match status" value="1"/>
</dbReference>
<dbReference type="PANTHER" id="PTHR31719">
    <property type="entry name" value="NAC TRANSCRIPTION FACTOR 56"/>
    <property type="match status" value="1"/>
</dbReference>
<organism evidence="6 7">
    <name type="scientific">Aristolochia fimbriata</name>
    <name type="common">White veined hardy Dutchman's pipe vine</name>
    <dbReference type="NCBI Taxonomy" id="158543"/>
    <lineage>
        <taxon>Eukaryota</taxon>
        <taxon>Viridiplantae</taxon>
        <taxon>Streptophyta</taxon>
        <taxon>Embryophyta</taxon>
        <taxon>Tracheophyta</taxon>
        <taxon>Spermatophyta</taxon>
        <taxon>Magnoliopsida</taxon>
        <taxon>Magnoliidae</taxon>
        <taxon>Piperales</taxon>
        <taxon>Aristolochiaceae</taxon>
        <taxon>Aristolochia</taxon>
    </lineage>
</organism>
<evidence type="ECO:0000256" key="3">
    <source>
        <dbReference type="ARBA" id="ARBA00023163"/>
    </source>
</evidence>
<sequence length="159" mass="17914">MDASTQRANLDIHSQLLGLPLGFHFSPSDEELVAYFLVKKLRGEEADFLPFVFNDARAMDFHPAALPDSSYFAIKEHEWYFFVPGKRSRGRPGNRRAGSGYWKASVSGDVMSEGEKVGKKRTLCNLISFHLEKESPDVGKLSLLNRYSGVRGKHQNHIS</sequence>
<dbReference type="InterPro" id="IPR003441">
    <property type="entry name" value="NAC-dom"/>
</dbReference>
<dbReference type="PANTHER" id="PTHR31719:SF94">
    <property type="entry name" value="PROTEIN ATAF2"/>
    <property type="match status" value="1"/>
</dbReference>
<evidence type="ECO:0000256" key="2">
    <source>
        <dbReference type="ARBA" id="ARBA00023125"/>
    </source>
</evidence>
<dbReference type="EMBL" id="JAINDJ010000007">
    <property type="protein sequence ID" value="KAG9441473.1"/>
    <property type="molecule type" value="Genomic_DNA"/>
</dbReference>
<keyword evidence="7" id="KW-1185">Reference proteome</keyword>
<feature type="domain" description="NAC" evidence="5">
    <location>
        <begin position="19"/>
        <end position="159"/>
    </location>
</feature>
<proteinExistence type="predicted"/>
<dbReference type="GO" id="GO:0003677">
    <property type="term" value="F:DNA binding"/>
    <property type="evidence" value="ECO:0007669"/>
    <property type="project" value="UniProtKB-KW"/>
</dbReference>
<gene>
    <name evidence="6" type="ORF">H6P81_017327</name>
</gene>
<keyword evidence="3" id="KW-0804">Transcription</keyword>
<reference evidence="6 7" key="1">
    <citation type="submission" date="2021-07" db="EMBL/GenBank/DDBJ databases">
        <title>The Aristolochia fimbriata genome: insights into angiosperm evolution, floral development and chemical biosynthesis.</title>
        <authorList>
            <person name="Jiao Y."/>
        </authorList>
    </citation>
    <scope>NUCLEOTIDE SEQUENCE [LARGE SCALE GENOMIC DNA]</scope>
    <source>
        <strain evidence="6">IBCAS-2021</strain>
        <tissue evidence="6">Leaf</tissue>
    </source>
</reference>
<dbReference type="InterPro" id="IPR036093">
    <property type="entry name" value="NAC_dom_sf"/>
</dbReference>
<evidence type="ECO:0000256" key="1">
    <source>
        <dbReference type="ARBA" id="ARBA00023015"/>
    </source>
</evidence>
<protein>
    <recommendedName>
        <fullName evidence="5">NAC domain-containing protein</fullName>
    </recommendedName>
</protein>
<evidence type="ECO:0000256" key="4">
    <source>
        <dbReference type="ARBA" id="ARBA00023242"/>
    </source>
</evidence>
<name>A0AAV7DY15_ARIFI</name>
<dbReference type="Proteomes" id="UP000825729">
    <property type="component" value="Unassembled WGS sequence"/>
</dbReference>
<dbReference type="AlphaFoldDB" id="A0AAV7DY15"/>
<dbReference type="GO" id="GO:0006355">
    <property type="term" value="P:regulation of DNA-templated transcription"/>
    <property type="evidence" value="ECO:0007669"/>
    <property type="project" value="InterPro"/>
</dbReference>
<keyword evidence="1" id="KW-0805">Transcription regulation</keyword>
<dbReference type="Pfam" id="PF02365">
    <property type="entry name" value="NAM"/>
    <property type="match status" value="1"/>
</dbReference>
<keyword evidence="4" id="KW-0539">Nucleus</keyword>
<evidence type="ECO:0000313" key="7">
    <source>
        <dbReference type="Proteomes" id="UP000825729"/>
    </source>
</evidence>
<dbReference type="SUPFAM" id="SSF101941">
    <property type="entry name" value="NAC domain"/>
    <property type="match status" value="1"/>
</dbReference>
<dbReference type="Gene3D" id="2.170.150.80">
    <property type="entry name" value="NAC domain"/>
    <property type="match status" value="1"/>
</dbReference>
<keyword evidence="2" id="KW-0238">DNA-binding</keyword>
<accession>A0AAV7DY15</accession>
<evidence type="ECO:0000313" key="6">
    <source>
        <dbReference type="EMBL" id="KAG9441473.1"/>
    </source>
</evidence>
<comment type="caution">
    <text evidence="6">The sequence shown here is derived from an EMBL/GenBank/DDBJ whole genome shotgun (WGS) entry which is preliminary data.</text>
</comment>
<evidence type="ECO:0000259" key="5">
    <source>
        <dbReference type="PROSITE" id="PS51005"/>
    </source>
</evidence>